<accession>A0ABU2BCV2</accession>
<sequence>MKKPVAFLLSLGLCFPVAAPAAHAQPSPAQLSSLSSMGLGLDPATIESLNPLDDLGRPKQQYLDQARTFAKTAPLPEQFRNAILSAVAFYEGGGNGGVEVPQTGPKFFQFHWPTVATNCIGGSLDSVGSGIAVPGPSPIPAPGAKDGETAFVFTALGTGAVRQSQMKVHWVNLSELRMGQISLSDHGLNPQGPATVTGTAVTGKGTIVAVMEGSVDTIEKESDARCSFIPTAAVFEVK</sequence>
<dbReference type="Proteomes" id="UP001183619">
    <property type="component" value="Unassembled WGS sequence"/>
</dbReference>
<evidence type="ECO:0000313" key="3">
    <source>
        <dbReference type="Proteomes" id="UP001183619"/>
    </source>
</evidence>
<dbReference type="EMBL" id="JAVDYF010000001">
    <property type="protein sequence ID" value="MDR7355219.1"/>
    <property type="molecule type" value="Genomic_DNA"/>
</dbReference>
<evidence type="ECO:0000256" key="1">
    <source>
        <dbReference type="SAM" id="SignalP"/>
    </source>
</evidence>
<reference evidence="2 3" key="1">
    <citation type="submission" date="2023-07" db="EMBL/GenBank/DDBJ databases">
        <title>Sequencing the genomes of 1000 actinobacteria strains.</title>
        <authorList>
            <person name="Klenk H.-P."/>
        </authorList>
    </citation>
    <scope>NUCLEOTIDE SEQUENCE [LARGE SCALE GENOMIC DNA]</scope>
    <source>
        <strain evidence="2 3">DSM 44508</strain>
    </source>
</reference>
<evidence type="ECO:0000313" key="2">
    <source>
        <dbReference type="EMBL" id="MDR7355219.1"/>
    </source>
</evidence>
<evidence type="ECO:0008006" key="4">
    <source>
        <dbReference type="Google" id="ProtNLM"/>
    </source>
</evidence>
<comment type="caution">
    <text evidence="2">The sequence shown here is derived from an EMBL/GenBank/DDBJ whole genome shotgun (WGS) entry which is preliminary data.</text>
</comment>
<name>A0ABU2BCV2_9CORY</name>
<organism evidence="2 3">
    <name type="scientific">Corynebacterium felinum</name>
    <dbReference type="NCBI Taxonomy" id="131318"/>
    <lineage>
        <taxon>Bacteria</taxon>
        <taxon>Bacillati</taxon>
        <taxon>Actinomycetota</taxon>
        <taxon>Actinomycetes</taxon>
        <taxon>Mycobacteriales</taxon>
        <taxon>Corynebacteriaceae</taxon>
        <taxon>Corynebacterium</taxon>
    </lineage>
</organism>
<dbReference type="RefSeq" id="WP_277104922.1">
    <property type="nucleotide sequence ID" value="NZ_BAAAJS010000058.1"/>
</dbReference>
<proteinExistence type="predicted"/>
<feature type="signal peptide" evidence="1">
    <location>
        <begin position="1"/>
        <end position="24"/>
    </location>
</feature>
<gene>
    <name evidence="2" type="ORF">J2S37_001757</name>
</gene>
<protein>
    <recommendedName>
        <fullName evidence="4">Secreted protein</fullName>
    </recommendedName>
</protein>
<feature type="chain" id="PRO_5045291700" description="Secreted protein" evidence="1">
    <location>
        <begin position="25"/>
        <end position="238"/>
    </location>
</feature>
<keyword evidence="3" id="KW-1185">Reference proteome</keyword>
<keyword evidence="1" id="KW-0732">Signal</keyword>